<evidence type="ECO:0000313" key="3">
    <source>
        <dbReference type="EMBL" id="SFR94560.1"/>
    </source>
</evidence>
<name>A0A1I6KUE0_9EURY</name>
<dbReference type="InterPro" id="IPR026452">
    <property type="entry name" value="Surf_glycop_sig_pep"/>
</dbReference>
<dbReference type="NCBIfam" id="NF045517">
    <property type="entry name" value="halo_surf_dom"/>
    <property type="match status" value="1"/>
</dbReference>
<feature type="non-terminal residue" evidence="3">
    <location>
        <position position="704"/>
    </location>
</feature>
<sequence>MTTTNDKLRSLFLAALMVFSVFAMTVALPGSAAANHNDFTDSDADDHLNYGERYWGETVLISGSADATYELWKVNSNDPDEFEKTLVINDEGYTTFSTDGLDGTYTIKADGATDSESGVAVSNGQIGSGSSGTFSVTTQTFDASFEDADVTDEDEDVELTIDTNRGTHAVNVTADGLDGEELRNIFTNYETSDGITRNGDFSDYNVDGDTLTLNSVNSGDYRTNFSGVNTGEYTFNFEVTDTEASSSASINVSDAADGDVVFANDVPQDQVGDVADITLEMSNTDKGTITIGSADQNYWITAHVTDEDDDGEVTVQFNSYTAGAQGSSDVTLNAEGDDTVVTSSIEQGGEFSHTDYDTDGDGITEGDDSYLDAGDKLLDATEYDMNVTAGHNDGSGADEVGALSLQDRSTDNVTIMTAPEAFDKWSDADAINAGMGSNVTQADEIAQQDYVVVQIEASGLEGYYESLGETKTPFLSADAGATNLLVEEANPGANSNANSIDWTSADMDEEYGVVADADNNTYYVAINTENKANGDDAFDFEQDTEYTAEFSVYDKNAGDSDNDDNVLNFHDDDEDETVSSNFDVVAGETNFDLNEDDLVLVEAADNQTVSGTTNWAPGSELTLSIESDDSTSPFLTRPDAEVQPDGTFEANADFSDLSEGTNLTITLDHLSENFDEDGQVVAQVSEETETATPTETTETATEEP</sequence>
<feature type="region of interest" description="Disordered" evidence="1">
    <location>
        <begin position="349"/>
        <end position="368"/>
    </location>
</feature>
<protein>
    <submittedName>
        <fullName evidence="3">Surface glycoprotein</fullName>
    </submittedName>
</protein>
<evidence type="ECO:0000313" key="4">
    <source>
        <dbReference type="Proteomes" id="UP000199062"/>
    </source>
</evidence>
<proteinExistence type="predicted"/>
<feature type="compositionally biased region" description="Low complexity" evidence="1">
    <location>
        <begin position="690"/>
        <end position="704"/>
    </location>
</feature>
<keyword evidence="4" id="KW-1185">Reference proteome</keyword>
<dbReference type="InterPro" id="IPR057149">
    <property type="entry name" value="DUF7827"/>
</dbReference>
<dbReference type="EMBL" id="FOZK01000001">
    <property type="protein sequence ID" value="SFR94560.1"/>
    <property type="molecule type" value="Genomic_DNA"/>
</dbReference>
<accession>A0A1I6KUE0</accession>
<organism evidence="3 4">
    <name type="scientific">Halomicrobium zhouii</name>
    <dbReference type="NCBI Taxonomy" id="767519"/>
    <lineage>
        <taxon>Archaea</taxon>
        <taxon>Methanobacteriati</taxon>
        <taxon>Methanobacteriota</taxon>
        <taxon>Stenosarchaea group</taxon>
        <taxon>Halobacteria</taxon>
        <taxon>Halobacteriales</taxon>
        <taxon>Haloarculaceae</taxon>
        <taxon>Halomicrobium</taxon>
    </lineage>
</organism>
<feature type="domain" description="DUF7827" evidence="2">
    <location>
        <begin position="252"/>
        <end position="390"/>
    </location>
</feature>
<dbReference type="NCBIfam" id="TIGR04207">
    <property type="entry name" value="halo_sig_pep"/>
    <property type="match status" value="1"/>
</dbReference>
<feature type="compositionally biased region" description="Acidic residues" evidence="1">
    <location>
        <begin position="357"/>
        <end position="368"/>
    </location>
</feature>
<dbReference type="AlphaFoldDB" id="A0A1I6KUE0"/>
<feature type="region of interest" description="Disordered" evidence="1">
    <location>
        <begin position="684"/>
        <end position="704"/>
    </location>
</feature>
<evidence type="ECO:0000259" key="2">
    <source>
        <dbReference type="Pfam" id="PF25162"/>
    </source>
</evidence>
<reference evidence="3 4" key="1">
    <citation type="submission" date="2016-10" db="EMBL/GenBank/DDBJ databases">
        <authorList>
            <person name="de Groot N.N."/>
        </authorList>
    </citation>
    <scope>NUCLEOTIDE SEQUENCE [LARGE SCALE GENOMIC DNA]</scope>
    <source>
        <strain evidence="3 4">CGMCC 1.10457</strain>
    </source>
</reference>
<dbReference type="Pfam" id="PF25162">
    <property type="entry name" value="DUF7827"/>
    <property type="match status" value="1"/>
</dbReference>
<gene>
    <name evidence="3" type="ORF">SAMN05216559_1554</name>
</gene>
<dbReference type="Proteomes" id="UP000199062">
    <property type="component" value="Unassembled WGS sequence"/>
</dbReference>
<evidence type="ECO:0000256" key="1">
    <source>
        <dbReference type="SAM" id="MobiDB-lite"/>
    </source>
</evidence>